<dbReference type="PANTHER" id="PTHR37017:SF11">
    <property type="entry name" value="ESTERASE_LIPASE_THIOESTERASE DOMAIN-CONTAINING PROTEIN"/>
    <property type="match status" value="1"/>
</dbReference>
<dbReference type="RefSeq" id="WP_163569888.1">
    <property type="nucleotide sequence ID" value="NZ_BAAANY010000001.1"/>
</dbReference>
<comment type="caution">
    <text evidence="2">The sequence shown here is derived from an EMBL/GenBank/DDBJ whole genome shotgun (WGS) entry which is preliminary data.</text>
</comment>
<keyword evidence="3" id="KW-1185">Reference proteome</keyword>
<dbReference type="EMBL" id="BAAANY010000001">
    <property type="protein sequence ID" value="GAA1656345.1"/>
    <property type="molecule type" value="Genomic_DNA"/>
</dbReference>
<dbReference type="Gene3D" id="3.40.50.1820">
    <property type="entry name" value="alpha/beta hydrolase"/>
    <property type="match status" value="1"/>
</dbReference>
<reference evidence="2 3" key="1">
    <citation type="journal article" date="2019" name="Int. J. Syst. Evol. Microbiol.">
        <title>The Global Catalogue of Microorganisms (GCM) 10K type strain sequencing project: providing services to taxonomists for standard genome sequencing and annotation.</title>
        <authorList>
            <consortium name="The Broad Institute Genomics Platform"/>
            <consortium name="The Broad Institute Genome Sequencing Center for Infectious Disease"/>
            <person name="Wu L."/>
            <person name="Ma J."/>
        </authorList>
    </citation>
    <scope>NUCLEOTIDE SEQUENCE [LARGE SCALE GENOMIC DNA]</scope>
    <source>
        <strain evidence="2 3">JCM 14718</strain>
    </source>
</reference>
<feature type="domain" description="AB hydrolase-1" evidence="1">
    <location>
        <begin position="5"/>
        <end position="182"/>
    </location>
</feature>
<dbReference type="SUPFAM" id="SSF53474">
    <property type="entry name" value="alpha/beta-Hydrolases"/>
    <property type="match status" value="1"/>
</dbReference>
<keyword evidence="2" id="KW-0378">Hydrolase</keyword>
<dbReference type="InterPro" id="IPR029058">
    <property type="entry name" value="AB_hydrolase_fold"/>
</dbReference>
<protein>
    <submittedName>
        <fullName evidence="2">Alpha/beta fold hydrolase</fullName>
    </submittedName>
</protein>
<dbReference type="Pfam" id="PF12697">
    <property type="entry name" value="Abhydrolase_6"/>
    <property type="match status" value="1"/>
</dbReference>
<gene>
    <name evidence="2" type="ORF">GCM10009765_02130</name>
</gene>
<dbReference type="InterPro" id="IPR000073">
    <property type="entry name" value="AB_hydrolase_1"/>
</dbReference>
<sequence length="219" mass="23969">MATYVLVPGGWHGGWYFEPLAQHLRWHGHQAYAVTLSGVGDRHHLRSAAVNLDTHIQDVLSLLETEQITDAVLCGHSYGGMVVSGVADRAPERVEAVTYCDAYLPQDGDSCWSLTSDVYRGLFLANATGDGQNVEPPAGMDPRATSQPLATFLQAIQLTGAELPTRRHFVYLSGWSGTPFASTYERLSQDATWKVHDLPVGHNVMRLAGDDLLKILLEV</sequence>
<dbReference type="PANTHER" id="PTHR37017">
    <property type="entry name" value="AB HYDROLASE-1 DOMAIN-CONTAINING PROTEIN-RELATED"/>
    <property type="match status" value="1"/>
</dbReference>
<dbReference type="GO" id="GO:0016787">
    <property type="term" value="F:hydrolase activity"/>
    <property type="evidence" value="ECO:0007669"/>
    <property type="project" value="UniProtKB-KW"/>
</dbReference>
<evidence type="ECO:0000313" key="3">
    <source>
        <dbReference type="Proteomes" id="UP001500618"/>
    </source>
</evidence>
<accession>A0ABN2FQX0</accession>
<evidence type="ECO:0000313" key="2">
    <source>
        <dbReference type="EMBL" id="GAA1656345.1"/>
    </source>
</evidence>
<proteinExistence type="predicted"/>
<organism evidence="2 3">
    <name type="scientific">Fodinicola feengrottensis</name>
    <dbReference type="NCBI Taxonomy" id="435914"/>
    <lineage>
        <taxon>Bacteria</taxon>
        <taxon>Bacillati</taxon>
        <taxon>Actinomycetota</taxon>
        <taxon>Actinomycetes</taxon>
        <taxon>Mycobacteriales</taxon>
        <taxon>Fodinicola</taxon>
    </lineage>
</organism>
<evidence type="ECO:0000259" key="1">
    <source>
        <dbReference type="Pfam" id="PF12697"/>
    </source>
</evidence>
<name>A0ABN2FQX0_9ACTN</name>
<dbReference type="Proteomes" id="UP001500618">
    <property type="component" value="Unassembled WGS sequence"/>
</dbReference>
<dbReference type="InterPro" id="IPR052897">
    <property type="entry name" value="Sec-Metab_Biosynth_Hydrolase"/>
</dbReference>